<comment type="caution">
    <text evidence="1">The sequence shown here is derived from an EMBL/GenBank/DDBJ whole genome shotgun (WGS) entry which is preliminary data.</text>
</comment>
<protein>
    <submittedName>
        <fullName evidence="1">Uncharacterized protein</fullName>
    </submittedName>
</protein>
<evidence type="ECO:0000313" key="2">
    <source>
        <dbReference type="Proteomes" id="UP001432322"/>
    </source>
</evidence>
<sequence length="81" mass="8872">DVHFGIDRQRLIGRSAERESALRVGRPLVHQVVKVGSGVIIVQLDSDAGSRPSIAHQRADYSRGLVESNCYSKLQDGCKGR</sequence>
<gene>
    <name evidence="1" type="ORF">PFISCL1PPCAC_9266</name>
</gene>
<reference evidence="1" key="1">
    <citation type="submission" date="2023-10" db="EMBL/GenBank/DDBJ databases">
        <title>Genome assembly of Pristionchus species.</title>
        <authorList>
            <person name="Yoshida K."/>
            <person name="Sommer R.J."/>
        </authorList>
    </citation>
    <scope>NUCLEOTIDE SEQUENCE</scope>
    <source>
        <strain evidence="1">RS5133</strain>
    </source>
</reference>
<keyword evidence="2" id="KW-1185">Reference proteome</keyword>
<feature type="non-terminal residue" evidence="1">
    <location>
        <position position="81"/>
    </location>
</feature>
<dbReference type="Proteomes" id="UP001432322">
    <property type="component" value="Unassembled WGS sequence"/>
</dbReference>
<proteinExistence type="predicted"/>
<evidence type="ECO:0000313" key="1">
    <source>
        <dbReference type="EMBL" id="GMT17969.1"/>
    </source>
</evidence>
<organism evidence="1 2">
    <name type="scientific">Pristionchus fissidentatus</name>
    <dbReference type="NCBI Taxonomy" id="1538716"/>
    <lineage>
        <taxon>Eukaryota</taxon>
        <taxon>Metazoa</taxon>
        <taxon>Ecdysozoa</taxon>
        <taxon>Nematoda</taxon>
        <taxon>Chromadorea</taxon>
        <taxon>Rhabditida</taxon>
        <taxon>Rhabditina</taxon>
        <taxon>Diplogasteromorpha</taxon>
        <taxon>Diplogasteroidea</taxon>
        <taxon>Neodiplogasteridae</taxon>
        <taxon>Pristionchus</taxon>
    </lineage>
</organism>
<name>A0AAV5VHQ1_9BILA</name>
<accession>A0AAV5VHQ1</accession>
<dbReference type="EMBL" id="BTSY01000003">
    <property type="protein sequence ID" value="GMT17969.1"/>
    <property type="molecule type" value="Genomic_DNA"/>
</dbReference>
<dbReference type="AlphaFoldDB" id="A0AAV5VHQ1"/>
<feature type="non-terminal residue" evidence="1">
    <location>
        <position position="1"/>
    </location>
</feature>